<dbReference type="EMBL" id="GG745328">
    <property type="protein sequence ID" value="KNE54946.1"/>
    <property type="molecule type" value="Genomic_DNA"/>
</dbReference>
<evidence type="ECO:0000256" key="1">
    <source>
        <dbReference type="SAM" id="MobiDB-lite"/>
    </source>
</evidence>
<dbReference type="AlphaFoldDB" id="A0A0L0RY13"/>
<feature type="region of interest" description="Disordered" evidence="1">
    <location>
        <begin position="50"/>
        <end position="80"/>
    </location>
</feature>
<gene>
    <name evidence="2" type="ORF">AMAG_00887</name>
</gene>
<evidence type="ECO:0000313" key="2">
    <source>
        <dbReference type="EMBL" id="KNE54946.1"/>
    </source>
</evidence>
<reference evidence="2 3" key="1">
    <citation type="submission" date="2009-11" db="EMBL/GenBank/DDBJ databases">
        <title>Annotation of Allomyces macrogynus ATCC 38327.</title>
        <authorList>
            <consortium name="The Broad Institute Genome Sequencing Platform"/>
            <person name="Russ C."/>
            <person name="Cuomo C."/>
            <person name="Burger G."/>
            <person name="Gray M.W."/>
            <person name="Holland P.W.H."/>
            <person name="King N."/>
            <person name="Lang F.B.F."/>
            <person name="Roger A.J."/>
            <person name="Ruiz-Trillo I."/>
            <person name="Young S.K."/>
            <person name="Zeng Q."/>
            <person name="Gargeya S."/>
            <person name="Fitzgerald M."/>
            <person name="Haas B."/>
            <person name="Abouelleil A."/>
            <person name="Alvarado L."/>
            <person name="Arachchi H.M."/>
            <person name="Berlin A."/>
            <person name="Chapman S.B."/>
            <person name="Gearin G."/>
            <person name="Goldberg J."/>
            <person name="Griggs A."/>
            <person name="Gujja S."/>
            <person name="Hansen M."/>
            <person name="Heiman D."/>
            <person name="Howarth C."/>
            <person name="Larimer J."/>
            <person name="Lui A."/>
            <person name="MacDonald P.J.P."/>
            <person name="McCowen C."/>
            <person name="Montmayeur A."/>
            <person name="Murphy C."/>
            <person name="Neiman D."/>
            <person name="Pearson M."/>
            <person name="Priest M."/>
            <person name="Roberts A."/>
            <person name="Saif S."/>
            <person name="Shea T."/>
            <person name="Sisk P."/>
            <person name="Stolte C."/>
            <person name="Sykes S."/>
            <person name="Wortman J."/>
            <person name="Nusbaum C."/>
            <person name="Birren B."/>
        </authorList>
    </citation>
    <scope>NUCLEOTIDE SEQUENCE [LARGE SCALE GENOMIC DNA]</scope>
    <source>
        <strain evidence="2 3">ATCC 38327</strain>
    </source>
</reference>
<proteinExistence type="predicted"/>
<evidence type="ECO:0000313" key="3">
    <source>
        <dbReference type="Proteomes" id="UP000054350"/>
    </source>
</evidence>
<accession>A0A0L0RY13</accession>
<sequence length="134" mass="14512">MRSRISSRSISRPAVARERGLERVPHLAVATELEPEPEIQVDHDQVIMPTTSSTITSPSVTTTLTTVSSPAPPSSAAALEDTAGCSRRSARAIWPRSRPCQCRSRCTPICTPSLGPHCTWPRPWRRCASSSGCC</sequence>
<feature type="compositionally biased region" description="Low complexity" evidence="1">
    <location>
        <begin position="50"/>
        <end position="79"/>
    </location>
</feature>
<organism evidence="2 3">
    <name type="scientific">Allomyces macrogynus (strain ATCC 38327)</name>
    <name type="common">Allomyces javanicus var. macrogynus</name>
    <dbReference type="NCBI Taxonomy" id="578462"/>
    <lineage>
        <taxon>Eukaryota</taxon>
        <taxon>Fungi</taxon>
        <taxon>Fungi incertae sedis</taxon>
        <taxon>Blastocladiomycota</taxon>
        <taxon>Blastocladiomycetes</taxon>
        <taxon>Blastocladiales</taxon>
        <taxon>Blastocladiaceae</taxon>
        <taxon>Allomyces</taxon>
    </lineage>
</organism>
<dbReference type="Proteomes" id="UP000054350">
    <property type="component" value="Unassembled WGS sequence"/>
</dbReference>
<dbReference type="VEuPathDB" id="FungiDB:AMAG_00887"/>
<protein>
    <submittedName>
        <fullName evidence="2">Uncharacterized protein</fullName>
    </submittedName>
</protein>
<name>A0A0L0RY13_ALLM3</name>
<keyword evidence="3" id="KW-1185">Reference proteome</keyword>
<reference evidence="3" key="2">
    <citation type="submission" date="2009-11" db="EMBL/GenBank/DDBJ databases">
        <title>The Genome Sequence of Allomyces macrogynus strain ATCC 38327.</title>
        <authorList>
            <consortium name="The Broad Institute Genome Sequencing Platform"/>
            <person name="Russ C."/>
            <person name="Cuomo C."/>
            <person name="Shea T."/>
            <person name="Young S.K."/>
            <person name="Zeng Q."/>
            <person name="Koehrsen M."/>
            <person name="Haas B."/>
            <person name="Borodovsky M."/>
            <person name="Guigo R."/>
            <person name="Alvarado L."/>
            <person name="Berlin A."/>
            <person name="Borenstein D."/>
            <person name="Chen Z."/>
            <person name="Engels R."/>
            <person name="Freedman E."/>
            <person name="Gellesch M."/>
            <person name="Goldberg J."/>
            <person name="Griggs A."/>
            <person name="Gujja S."/>
            <person name="Heiman D."/>
            <person name="Hepburn T."/>
            <person name="Howarth C."/>
            <person name="Jen D."/>
            <person name="Larson L."/>
            <person name="Lewis B."/>
            <person name="Mehta T."/>
            <person name="Park D."/>
            <person name="Pearson M."/>
            <person name="Roberts A."/>
            <person name="Saif S."/>
            <person name="Shenoy N."/>
            <person name="Sisk P."/>
            <person name="Stolte C."/>
            <person name="Sykes S."/>
            <person name="Walk T."/>
            <person name="White J."/>
            <person name="Yandava C."/>
            <person name="Burger G."/>
            <person name="Gray M.W."/>
            <person name="Holland P.W.H."/>
            <person name="King N."/>
            <person name="Lang F.B.F."/>
            <person name="Roger A.J."/>
            <person name="Ruiz-Trillo I."/>
            <person name="Lander E."/>
            <person name="Nusbaum C."/>
        </authorList>
    </citation>
    <scope>NUCLEOTIDE SEQUENCE [LARGE SCALE GENOMIC DNA]</scope>
    <source>
        <strain evidence="3">ATCC 38327</strain>
    </source>
</reference>